<organism evidence="2 3">
    <name type="scientific">Paenibacillus pinisoli</name>
    <dbReference type="NCBI Taxonomy" id="1276110"/>
    <lineage>
        <taxon>Bacteria</taxon>
        <taxon>Bacillati</taxon>
        <taxon>Bacillota</taxon>
        <taxon>Bacilli</taxon>
        <taxon>Bacillales</taxon>
        <taxon>Paenibacillaceae</taxon>
        <taxon>Paenibacillus</taxon>
    </lineage>
</organism>
<protein>
    <submittedName>
        <fullName evidence="2">Class I SAM-dependent methyltransferase</fullName>
    </submittedName>
</protein>
<dbReference type="PANTHER" id="PTHR42912">
    <property type="entry name" value="METHYLTRANSFERASE"/>
    <property type="match status" value="1"/>
</dbReference>
<dbReference type="GO" id="GO:0008757">
    <property type="term" value="F:S-adenosylmethionine-dependent methyltransferase activity"/>
    <property type="evidence" value="ECO:0007669"/>
    <property type="project" value="InterPro"/>
</dbReference>
<dbReference type="Proteomes" id="UP000267798">
    <property type="component" value="Unassembled WGS sequence"/>
</dbReference>
<feature type="domain" description="Methyltransferase type 11" evidence="1">
    <location>
        <begin position="124"/>
        <end position="242"/>
    </location>
</feature>
<gene>
    <name evidence="2" type="ORF">D3P09_11540</name>
</gene>
<name>A0A3A6PX95_9BACL</name>
<dbReference type="GO" id="GO:0032259">
    <property type="term" value="P:methylation"/>
    <property type="evidence" value="ECO:0007669"/>
    <property type="project" value="UniProtKB-KW"/>
</dbReference>
<keyword evidence="2" id="KW-0489">Methyltransferase</keyword>
<dbReference type="Pfam" id="PF08241">
    <property type="entry name" value="Methyltransf_11"/>
    <property type="match status" value="1"/>
</dbReference>
<dbReference type="Gene3D" id="3.40.50.150">
    <property type="entry name" value="Vaccinia Virus protein VP39"/>
    <property type="match status" value="1"/>
</dbReference>
<dbReference type="InterPro" id="IPR050508">
    <property type="entry name" value="Methyltransf_Superfamily"/>
</dbReference>
<dbReference type="EMBL" id="QXQB01000002">
    <property type="protein sequence ID" value="RJX40003.1"/>
    <property type="molecule type" value="Genomic_DNA"/>
</dbReference>
<sequence>MSVRRLSIMSIKRKAWSVMADRIDRMGDKFAYKSASELFRDEELLACMANLFARESGIRLPEKSMISRSAIDRLKERGWITAKGRLADKTAAYSCYEYVRQLYRTEPLDQLLIEEADGRRRIADICCGGGATILALLKAERRERVCGIDAASGQIELLRELLEIEAYGERVYTSIAGTTAYAVDSAADGQRIETHIGDVHRLPWPEESFDLVICRASLHYLDIKRSIAEMYRVLEPGGKLYLLVHGPGYPFDYLVRRRGIWSRDMAAYALRKLRAGWGTKPDPGLSQGRYLRRRQVESLLLESGFESMRYYMDEDRMIAGRWPVYFAIVAEKRG</sequence>
<evidence type="ECO:0000259" key="1">
    <source>
        <dbReference type="Pfam" id="PF08241"/>
    </source>
</evidence>
<evidence type="ECO:0000313" key="3">
    <source>
        <dbReference type="Proteomes" id="UP000267798"/>
    </source>
</evidence>
<keyword evidence="2" id="KW-0808">Transferase</keyword>
<comment type="caution">
    <text evidence="2">The sequence shown here is derived from an EMBL/GenBank/DDBJ whole genome shotgun (WGS) entry which is preliminary data.</text>
</comment>
<evidence type="ECO:0000313" key="2">
    <source>
        <dbReference type="EMBL" id="RJX40003.1"/>
    </source>
</evidence>
<dbReference type="PANTHER" id="PTHR42912:SF80">
    <property type="entry name" value="METHYLTRANSFERASE DOMAIN-CONTAINING PROTEIN"/>
    <property type="match status" value="1"/>
</dbReference>
<dbReference type="InterPro" id="IPR013216">
    <property type="entry name" value="Methyltransf_11"/>
</dbReference>
<dbReference type="InterPro" id="IPR029063">
    <property type="entry name" value="SAM-dependent_MTases_sf"/>
</dbReference>
<dbReference type="AlphaFoldDB" id="A0A3A6PX95"/>
<dbReference type="RefSeq" id="WP_120109912.1">
    <property type="nucleotide sequence ID" value="NZ_QXQB01000002.1"/>
</dbReference>
<dbReference type="OrthoDB" id="9795864at2"/>
<dbReference type="CDD" id="cd02440">
    <property type="entry name" value="AdoMet_MTases"/>
    <property type="match status" value="1"/>
</dbReference>
<dbReference type="SUPFAM" id="SSF53335">
    <property type="entry name" value="S-adenosyl-L-methionine-dependent methyltransferases"/>
    <property type="match status" value="1"/>
</dbReference>
<keyword evidence="3" id="KW-1185">Reference proteome</keyword>
<reference evidence="2 3" key="1">
    <citation type="submission" date="2018-09" db="EMBL/GenBank/DDBJ databases">
        <title>Paenibacillus aracenensis nov. sp. isolated from a cave in southern Spain.</title>
        <authorList>
            <person name="Jurado V."/>
            <person name="Gutierrez-Patricio S."/>
            <person name="Gonzalez-Pimentel J.L."/>
            <person name="Miller A.Z."/>
            <person name="Laiz L."/>
            <person name="Saiz-Jimenez C."/>
        </authorList>
    </citation>
    <scope>NUCLEOTIDE SEQUENCE [LARGE SCALE GENOMIC DNA]</scope>
    <source>
        <strain evidence="2 3">JCM 19203</strain>
    </source>
</reference>
<proteinExistence type="predicted"/>
<accession>A0A3A6PX95</accession>